<proteinExistence type="predicted"/>
<name>A0ABS9UNN7_9BACT</name>
<dbReference type="RefSeq" id="WP_241274496.1">
    <property type="nucleotide sequence ID" value="NZ_JAKZGS010000004.1"/>
</dbReference>
<accession>A0ABS9UNN7</accession>
<dbReference type="EMBL" id="JAKZGS010000004">
    <property type="protein sequence ID" value="MCH7397989.1"/>
    <property type="molecule type" value="Genomic_DNA"/>
</dbReference>
<dbReference type="Proteomes" id="UP001165488">
    <property type="component" value="Unassembled WGS sequence"/>
</dbReference>
<sequence length="294" mass="35089">MILKIFRFWLLFFMFFIICLSTNGQDYYTRIDYFPVQKSDVSDEKFRKANYILEQTYASIKKDSSNIVYADHFNIATAFSLLREPKENIMKELNLAQEKDLKSTATVFIMAVKSPEHFQLTQHEFDSLHSKFQHIYNKEKLKVESFNIDEYLSGEKYDRDLVEIMYLLDKHDQKYRKNEFIPELQTPLDIKNQTIIDSLYNQFGKYIGRSTVGEKFEHVMWLIIQHANIDMQEKYLPIVYTAVQNQDLKETPLKMLIDRIYSRKYGYQIFGSQMGVDLAEEEVIKDVKRKYNIN</sequence>
<evidence type="ECO:0000313" key="2">
    <source>
        <dbReference type="Proteomes" id="UP001165488"/>
    </source>
</evidence>
<evidence type="ECO:0000313" key="1">
    <source>
        <dbReference type="EMBL" id="MCH7397989.1"/>
    </source>
</evidence>
<organism evidence="1 2">
    <name type="scientific">Belliella calami</name>
    <dbReference type="NCBI Taxonomy" id="2923436"/>
    <lineage>
        <taxon>Bacteria</taxon>
        <taxon>Pseudomonadati</taxon>
        <taxon>Bacteroidota</taxon>
        <taxon>Cytophagia</taxon>
        <taxon>Cytophagales</taxon>
        <taxon>Cyclobacteriaceae</taxon>
        <taxon>Belliella</taxon>
    </lineage>
</organism>
<comment type="caution">
    <text evidence="1">The sequence shown here is derived from an EMBL/GenBank/DDBJ whole genome shotgun (WGS) entry which is preliminary data.</text>
</comment>
<keyword evidence="2" id="KW-1185">Reference proteome</keyword>
<reference evidence="1" key="1">
    <citation type="submission" date="2022-03" db="EMBL/GenBank/DDBJ databases">
        <title>De novo assembled genomes of Belliella spp. (Cyclobacteriaceae) strains.</title>
        <authorList>
            <person name="Szabo A."/>
            <person name="Korponai K."/>
            <person name="Felfoldi T."/>
        </authorList>
    </citation>
    <scope>NUCLEOTIDE SEQUENCE</scope>
    <source>
        <strain evidence="1">DSM 107340</strain>
    </source>
</reference>
<protein>
    <submittedName>
        <fullName evidence="1">Uncharacterized protein</fullName>
    </submittedName>
</protein>
<gene>
    <name evidence="1" type="ORF">MM236_08310</name>
</gene>